<dbReference type="EMBL" id="QPFP01000033">
    <property type="protein sequence ID" value="TEB28310.1"/>
    <property type="molecule type" value="Genomic_DNA"/>
</dbReference>
<accession>A0A4Y7T2C5</accession>
<keyword evidence="2" id="KW-1185">Reference proteome</keyword>
<dbReference type="Proteomes" id="UP000298030">
    <property type="component" value="Unassembled WGS sequence"/>
</dbReference>
<comment type="caution">
    <text evidence="1">The sequence shown here is derived from an EMBL/GenBank/DDBJ whole genome shotgun (WGS) entry which is preliminary data.</text>
</comment>
<proteinExistence type="predicted"/>
<name>A0A4Y7T2C5_COPMI</name>
<evidence type="ECO:0000313" key="1">
    <source>
        <dbReference type="EMBL" id="TEB28310.1"/>
    </source>
</evidence>
<dbReference type="STRING" id="71717.A0A4Y7T2C5"/>
<dbReference type="GO" id="GO:0006400">
    <property type="term" value="P:tRNA modification"/>
    <property type="evidence" value="ECO:0007669"/>
    <property type="project" value="InterPro"/>
</dbReference>
<sequence>MPTNGNDALCVATLRGVRRASPKDFSAHATTILPDVVTALSDTPFTNPPYSQKRLTKSIERSALWLASLLSGTDICHAWLAASDTNPTALRHLHPPRGPDLHTRPERLRVLPPRTPRHVPKLSEHLDIRLLAWKDGERVKTLDDGVSGYTVDLAPIVQNLEIRAAKAGGASTVTNASAAMTGAGSRVGEVVPLLEASLGPLPDKKPRLVNGVPGAA</sequence>
<reference evidence="1 2" key="1">
    <citation type="journal article" date="2019" name="Nat. Ecol. Evol.">
        <title>Megaphylogeny resolves global patterns of mushroom evolution.</title>
        <authorList>
            <person name="Varga T."/>
            <person name="Krizsan K."/>
            <person name="Foldi C."/>
            <person name="Dima B."/>
            <person name="Sanchez-Garcia M."/>
            <person name="Sanchez-Ramirez S."/>
            <person name="Szollosi G.J."/>
            <person name="Szarkandi J.G."/>
            <person name="Papp V."/>
            <person name="Albert L."/>
            <person name="Andreopoulos W."/>
            <person name="Angelini C."/>
            <person name="Antonin V."/>
            <person name="Barry K.W."/>
            <person name="Bougher N.L."/>
            <person name="Buchanan P."/>
            <person name="Buyck B."/>
            <person name="Bense V."/>
            <person name="Catcheside P."/>
            <person name="Chovatia M."/>
            <person name="Cooper J."/>
            <person name="Damon W."/>
            <person name="Desjardin D."/>
            <person name="Finy P."/>
            <person name="Geml J."/>
            <person name="Haridas S."/>
            <person name="Hughes K."/>
            <person name="Justo A."/>
            <person name="Karasinski D."/>
            <person name="Kautmanova I."/>
            <person name="Kiss B."/>
            <person name="Kocsube S."/>
            <person name="Kotiranta H."/>
            <person name="LaButti K.M."/>
            <person name="Lechner B.E."/>
            <person name="Liimatainen K."/>
            <person name="Lipzen A."/>
            <person name="Lukacs Z."/>
            <person name="Mihaltcheva S."/>
            <person name="Morgado L.N."/>
            <person name="Niskanen T."/>
            <person name="Noordeloos M.E."/>
            <person name="Ohm R.A."/>
            <person name="Ortiz-Santana B."/>
            <person name="Ovrebo C."/>
            <person name="Racz N."/>
            <person name="Riley R."/>
            <person name="Savchenko A."/>
            <person name="Shiryaev A."/>
            <person name="Soop K."/>
            <person name="Spirin V."/>
            <person name="Szebenyi C."/>
            <person name="Tomsovsky M."/>
            <person name="Tulloss R.E."/>
            <person name="Uehling J."/>
            <person name="Grigoriev I.V."/>
            <person name="Vagvolgyi C."/>
            <person name="Papp T."/>
            <person name="Martin F.M."/>
            <person name="Miettinen O."/>
            <person name="Hibbett D.S."/>
            <person name="Nagy L.G."/>
        </authorList>
    </citation>
    <scope>NUCLEOTIDE SEQUENCE [LARGE SCALE GENOMIC DNA]</scope>
    <source>
        <strain evidence="1 2">FP101781</strain>
    </source>
</reference>
<protein>
    <submittedName>
        <fullName evidence="1">Uncharacterized protein</fullName>
    </submittedName>
</protein>
<dbReference type="AlphaFoldDB" id="A0A4Y7T2C5"/>
<dbReference type="SUPFAM" id="SSF51713">
    <property type="entry name" value="tRNA-guanine transglycosylase"/>
    <property type="match status" value="1"/>
</dbReference>
<dbReference type="InterPro" id="IPR036511">
    <property type="entry name" value="TGT-like_sf"/>
</dbReference>
<dbReference type="Gene3D" id="3.20.20.105">
    <property type="entry name" value="Queuine tRNA-ribosyltransferase-like"/>
    <property type="match status" value="1"/>
</dbReference>
<evidence type="ECO:0000313" key="2">
    <source>
        <dbReference type="Proteomes" id="UP000298030"/>
    </source>
</evidence>
<gene>
    <name evidence="1" type="ORF">FA13DRAFT_1794057</name>
</gene>
<dbReference type="OrthoDB" id="27601at2759"/>
<organism evidence="1 2">
    <name type="scientific">Coprinellus micaceus</name>
    <name type="common">Glistening ink-cap mushroom</name>
    <name type="synonym">Coprinus micaceus</name>
    <dbReference type="NCBI Taxonomy" id="71717"/>
    <lineage>
        <taxon>Eukaryota</taxon>
        <taxon>Fungi</taxon>
        <taxon>Dikarya</taxon>
        <taxon>Basidiomycota</taxon>
        <taxon>Agaricomycotina</taxon>
        <taxon>Agaricomycetes</taxon>
        <taxon>Agaricomycetidae</taxon>
        <taxon>Agaricales</taxon>
        <taxon>Agaricineae</taxon>
        <taxon>Psathyrellaceae</taxon>
        <taxon>Coprinellus</taxon>
    </lineage>
</organism>